<gene>
    <name evidence="1" type="ORF">DXT99_12950</name>
</gene>
<keyword evidence="2" id="KW-1185">Reference proteome</keyword>
<accession>A0A3D8LBP4</accession>
<dbReference type="EMBL" id="QRGR01000012">
    <property type="protein sequence ID" value="RDV14861.1"/>
    <property type="molecule type" value="Genomic_DNA"/>
</dbReference>
<dbReference type="SUPFAM" id="SSF53756">
    <property type="entry name" value="UDP-Glycosyltransferase/glycogen phosphorylase"/>
    <property type="match status" value="1"/>
</dbReference>
<name>A0A3D8LBP4_9BACT</name>
<comment type="caution">
    <text evidence="1">The sequence shown here is derived from an EMBL/GenBank/DDBJ whole genome shotgun (WGS) entry which is preliminary data.</text>
</comment>
<dbReference type="AlphaFoldDB" id="A0A3D8LBP4"/>
<dbReference type="Gene3D" id="3.40.50.2000">
    <property type="entry name" value="Glycogen Phosphorylase B"/>
    <property type="match status" value="1"/>
</dbReference>
<sequence>MQKILFITTNNLTTNPRLLKEVILALDNGFAPTVLCFDFDNWTTEIENTHRESLNGVGFVSIPATRLAFGSWLVSSGIHFICRKLSRAFDYSDKLNAYASDKRSFSLIRKLDELTSTYKIVISHNLGALYPAYAYAKKNKIPFAFDIEDYHPGERTSSDNNQEVKRREALMKKLLPHASYISYASPLIGEASLELVPELKNRNHLLINNSFSSTDFFLPPAHAGGKLRIVWFSQNIASGRGLEIVVPVLYKYRDSVELTVIGNIVSSFQKSFLSQFDEFIIYNKPLPQQALHLELANFDLGLAVEVSSADLNKDIAYSNKIFAYAQAGLYILATDTKAQKHFMNQNPSGGMVFEQSELAFEAALKEILIHKEEIIANRSQRFESGKNLAWEKEASKLLSTWKASI</sequence>
<dbReference type="Proteomes" id="UP000256708">
    <property type="component" value="Unassembled WGS sequence"/>
</dbReference>
<evidence type="ECO:0000313" key="1">
    <source>
        <dbReference type="EMBL" id="RDV14861.1"/>
    </source>
</evidence>
<protein>
    <recommendedName>
        <fullName evidence="3">Glycosyltransferase</fullName>
    </recommendedName>
</protein>
<evidence type="ECO:0008006" key="3">
    <source>
        <dbReference type="Google" id="ProtNLM"/>
    </source>
</evidence>
<evidence type="ECO:0000313" key="2">
    <source>
        <dbReference type="Proteomes" id="UP000256708"/>
    </source>
</evidence>
<proteinExistence type="predicted"/>
<dbReference type="OrthoDB" id="1406894at2"/>
<organism evidence="1 2">
    <name type="scientific">Pontibacter diazotrophicus</name>
    <dbReference type="NCBI Taxonomy" id="1400979"/>
    <lineage>
        <taxon>Bacteria</taxon>
        <taxon>Pseudomonadati</taxon>
        <taxon>Bacteroidota</taxon>
        <taxon>Cytophagia</taxon>
        <taxon>Cytophagales</taxon>
        <taxon>Hymenobacteraceae</taxon>
        <taxon>Pontibacter</taxon>
    </lineage>
</organism>
<reference evidence="2" key="1">
    <citation type="submission" date="2018-08" db="EMBL/GenBank/DDBJ databases">
        <authorList>
            <person name="Liu Z.-W."/>
            <person name="Du Z.-J."/>
        </authorList>
    </citation>
    <scope>NUCLEOTIDE SEQUENCE [LARGE SCALE GENOMIC DNA]</scope>
    <source>
        <strain evidence="2">H4X</strain>
    </source>
</reference>
<dbReference type="RefSeq" id="WP_115565973.1">
    <property type="nucleotide sequence ID" value="NZ_QRGR01000012.1"/>
</dbReference>